<dbReference type="SUPFAM" id="SSF101288">
    <property type="entry name" value="L27 domain"/>
    <property type="match status" value="1"/>
</dbReference>
<dbReference type="InterPro" id="IPR051109">
    <property type="entry name" value="MAM_complex_regulator"/>
</dbReference>
<dbReference type="InterPro" id="IPR036892">
    <property type="entry name" value="L27_dom_sf"/>
</dbReference>
<dbReference type="SUPFAM" id="SSF50156">
    <property type="entry name" value="PDZ domain-like"/>
    <property type="match status" value="1"/>
</dbReference>
<protein>
    <recommendedName>
        <fullName evidence="1">L27 domain-containing protein</fullName>
    </recommendedName>
</protein>
<dbReference type="Ensembl" id="ENSPSMT00000034932.1">
    <property type="protein sequence ID" value="ENSPSMP00000030279.1"/>
    <property type="gene ID" value="ENSPSMG00000021022.1"/>
</dbReference>
<dbReference type="Gene3D" id="2.30.42.10">
    <property type="match status" value="1"/>
</dbReference>
<evidence type="ECO:0000259" key="1">
    <source>
        <dbReference type="Pfam" id="PF02828"/>
    </source>
</evidence>
<dbReference type="AlphaFoldDB" id="A0A8C9A8Z7"/>
<dbReference type="InterPro" id="IPR014775">
    <property type="entry name" value="L27_C"/>
</dbReference>
<keyword evidence="3" id="KW-1185">Reference proteome</keyword>
<accession>A0A8C9A8Z7</accession>
<evidence type="ECO:0000313" key="2">
    <source>
        <dbReference type="Ensembl" id="ENSPSMP00000030279.1"/>
    </source>
</evidence>
<reference evidence="2" key="2">
    <citation type="submission" date="2025-09" db="UniProtKB">
        <authorList>
            <consortium name="Ensembl"/>
        </authorList>
    </citation>
    <scope>IDENTIFICATION</scope>
</reference>
<dbReference type="Pfam" id="PF02828">
    <property type="entry name" value="L27"/>
    <property type="match status" value="1"/>
</dbReference>
<evidence type="ECO:0000313" key="3">
    <source>
        <dbReference type="Proteomes" id="UP000694414"/>
    </source>
</evidence>
<dbReference type="Gene3D" id="1.10.287.650">
    <property type="entry name" value="L27 domain"/>
    <property type="match status" value="1"/>
</dbReference>
<dbReference type="GeneTree" id="ENSGT00940000153222"/>
<reference evidence="2" key="1">
    <citation type="submission" date="2025-08" db="UniProtKB">
        <authorList>
            <consortium name="Ensembl"/>
        </authorList>
    </citation>
    <scope>IDENTIFICATION</scope>
</reference>
<dbReference type="PANTHER" id="PTHR14063">
    <property type="entry name" value="PROTEIN LIN-7 HOMOLOG"/>
    <property type="match status" value="1"/>
</dbReference>
<proteinExistence type="predicted"/>
<dbReference type="InterPro" id="IPR036034">
    <property type="entry name" value="PDZ_sf"/>
</dbReference>
<name>A0A8C9A8Z7_PROSS</name>
<dbReference type="Proteomes" id="UP000694414">
    <property type="component" value="Unplaced"/>
</dbReference>
<feature type="domain" description="L27" evidence="1">
    <location>
        <begin position="16"/>
        <end position="51"/>
    </location>
</feature>
<sequence length="162" mass="17901">MESLGQPVTSLDRDICRAIELLEKLQRGGDVPPEKLQALQVLRSEFCDAVRADANTPVAAFAAREGHSHPELLSYQKQKAALDPILWEAKNKNSPVCISRIIPGAIADRRGRLKRGQLLSANGVSVEGGRGRLNSLFNIHPVLEETESRFEKVRSAKPRQQT</sequence>
<organism evidence="2 3">
    <name type="scientific">Prolemur simus</name>
    <name type="common">Greater bamboo lemur</name>
    <name type="synonym">Hapalemur simus</name>
    <dbReference type="NCBI Taxonomy" id="1328070"/>
    <lineage>
        <taxon>Eukaryota</taxon>
        <taxon>Metazoa</taxon>
        <taxon>Chordata</taxon>
        <taxon>Craniata</taxon>
        <taxon>Vertebrata</taxon>
        <taxon>Euteleostomi</taxon>
        <taxon>Mammalia</taxon>
        <taxon>Eutheria</taxon>
        <taxon>Euarchontoglires</taxon>
        <taxon>Primates</taxon>
        <taxon>Strepsirrhini</taxon>
        <taxon>Lemuriformes</taxon>
        <taxon>Lemuridae</taxon>
        <taxon>Prolemur</taxon>
    </lineage>
</organism>